<dbReference type="AlphaFoldDB" id="A0A2A9DTI1"/>
<dbReference type="EMBL" id="PDJE01000001">
    <property type="protein sequence ID" value="PFG29219.1"/>
    <property type="molecule type" value="Genomic_DNA"/>
</dbReference>
<protein>
    <recommendedName>
        <fullName evidence="4">FHA domain-containing protein</fullName>
    </recommendedName>
</protein>
<evidence type="ECO:0000313" key="3">
    <source>
        <dbReference type="Proteomes" id="UP000221369"/>
    </source>
</evidence>
<name>A0A2A9DTI1_9MICO</name>
<keyword evidence="3" id="KW-1185">Reference proteome</keyword>
<proteinExistence type="predicted"/>
<evidence type="ECO:0008006" key="4">
    <source>
        <dbReference type="Google" id="ProtNLM"/>
    </source>
</evidence>
<evidence type="ECO:0000256" key="1">
    <source>
        <dbReference type="SAM" id="MobiDB-lite"/>
    </source>
</evidence>
<evidence type="ECO:0000313" key="2">
    <source>
        <dbReference type="EMBL" id="PFG29219.1"/>
    </source>
</evidence>
<feature type="region of interest" description="Disordered" evidence="1">
    <location>
        <begin position="125"/>
        <end position="165"/>
    </location>
</feature>
<feature type="region of interest" description="Disordered" evidence="1">
    <location>
        <begin position="1"/>
        <end position="28"/>
    </location>
</feature>
<organism evidence="2 3">
    <name type="scientific">Paramicrobacterium agarici</name>
    <dbReference type="NCBI Taxonomy" id="630514"/>
    <lineage>
        <taxon>Bacteria</taxon>
        <taxon>Bacillati</taxon>
        <taxon>Actinomycetota</taxon>
        <taxon>Actinomycetes</taxon>
        <taxon>Micrococcales</taxon>
        <taxon>Microbacteriaceae</taxon>
        <taxon>Paramicrobacterium</taxon>
    </lineage>
</organism>
<reference evidence="2 3" key="1">
    <citation type="submission" date="2017-10" db="EMBL/GenBank/DDBJ databases">
        <title>Sequencing the genomes of 1000 actinobacteria strains.</title>
        <authorList>
            <person name="Klenk H.-P."/>
        </authorList>
    </citation>
    <scope>NUCLEOTIDE SEQUENCE [LARGE SCALE GENOMIC DNA]</scope>
    <source>
        <strain evidence="2 3">DSM 21798</strain>
    </source>
</reference>
<accession>A0A2A9DTI1</accession>
<comment type="caution">
    <text evidence="2">The sequence shown here is derived from an EMBL/GenBank/DDBJ whole genome shotgun (WGS) entry which is preliminary data.</text>
</comment>
<dbReference type="RefSeq" id="WP_098405831.1">
    <property type="nucleotide sequence ID" value="NZ_PDJE01000001.1"/>
</dbReference>
<dbReference type="Proteomes" id="UP000221369">
    <property type="component" value="Unassembled WGS sequence"/>
</dbReference>
<sequence>MADNTESTDHESSTTTHSEWGAGHPRLRVSSPSQNFVFDLDVDDVNIGSAEKNELRLEGAAPLHATIHHDENDEYILTLLEDGLMNANPEMTATDDDRSEILRQGARFTAGEWTLVFAREEFADHGRPFGGREGGEFSEQPAQPTRPRYTDSDDEDKPPYEVQKG</sequence>
<gene>
    <name evidence="2" type="ORF">ATJ78_0118</name>
</gene>